<evidence type="ECO:0000259" key="4">
    <source>
        <dbReference type="PROSITE" id="PS50949"/>
    </source>
</evidence>
<organism evidence="5 6">
    <name type="scientific">Achromobacter veterisilvae</name>
    <dbReference type="NCBI Taxonomy" id="2069367"/>
    <lineage>
        <taxon>Bacteria</taxon>
        <taxon>Pseudomonadati</taxon>
        <taxon>Pseudomonadota</taxon>
        <taxon>Betaproteobacteria</taxon>
        <taxon>Burkholderiales</taxon>
        <taxon>Alcaligenaceae</taxon>
        <taxon>Achromobacter</taxon>
    </lineage>
</organism>
<dbReference type="InterPro" id="IPR050679">
    <property type="entry name" value="Bact_HTH_transcr_reg"/>
</dbReference>
<dbReference type="AlphaFoldDB" id="A0A446CS36"/>
<dbReference type="PANTHER" id="PTHR44846:SF1">
    <property type="entry name" value="MANNOSYL-D-GLYCERATE TRANSPORT_METABOLISM SYSTEM REPRESSOR MNGR-RELATED"/>
    <property type="match status" value="1"/>
</dbReference>
<dbReference type="InterPro" id="IPR028978">
    <property type="entry name" value="Chorismate_lyase_/UTRA_dom_sf"/>
</dbReference>
<dbReference type="PANTHER" id="PTHR44846">
    <property type="entry name" value="MANNOSYL-D-GLYCERATE TRANSPORT/METABOLISM SYSTEM REPRESSOR MNGR-RELATED"/>
    <property type="match status" value="1"/>
</dbReference>
<name>A0A446CS36_9BURK</name>
<evidence type="ECO:0000256" key="2">
    <source>
        <dbReference type="ARBA" id="ARBA00023125"/>
    </source>
</evidence>
<accession>A0A446CS36</accession>
<dbReference type="InterPro" id="IPR036388">
    <property type="entry name" value="WH-like_DNA-bd_sf"/>
</dbReference>
<dbReference type="GO" id="GO:0003700">
    <property type="term" value="F:DNA-binding transcription factor activity"/>
    <property type="evidence" value="ECO:0007669"/>
    <property type="project" value="InterPro"/>
</dbReference>
<keyword evidence="3" id="KW-0804">Transcription</keyword>
<keyword evidence="1" id="KW-0805">Transcription regulation</keyword>
<evidence type="ECO:0000256" key="1">
    <source>
        <dbReference type="ARBA" id="ARBA00023015"/>
    </source>
</evidence>
<dbReference type="InterPro" id="IPR000524">
    <property type="entry name" value="Tscrpt_reg_HTH_GntR"/>
</dbReference>
<dbReference type="PROSITE" id="PS50949">
    <property type="entry name" value="HTH_GNTR"/>
    <property type="match status" value="1"/>
</dbReference>
<reference evidence="5 6" key="1">
    <citation type="submission" date="2018-07" db="EMBL/GenBank/DDBJ databases">
        <authorList>
            <person name="Peeters C."/>
        </authorList>
    </citation>
    <scope>NUCLEOTIDE SEQUENCE [LARGE SCALE GENOMIC DNA]</scope>
    <source>
        <strain evidence="5 6">LMG 30378</strain>
    </source>
</reference>
<evidence type="ECO:0000313" key="6">
    <source>
        <dbReference type="Proteomes" id="UP000289465"/>
    </source>
</evidence>
<dbReference type="Gene3D" id="1.10.10.10">
    <property type="entry name" value="Winged helix-like DNA-binding domain superfamily/Winged helix DNA-binding domain"/>
    <property type="match status" value="1"/>
</dbReference>
<dbReference type="Pfam" id="PF00392">
    <property type="entry name" value="GntR"/>
    <property type="match status" value="1"/>
</dbReference>
<evidence type="ECO:0000313" key="5">
    <source>
        <dbReference type="EMBL" id="SSW70655.1"/>
    </source>
</evidence>
<dbReference type="GO" id="GO:0003677">
    <property type="term" value="F:DNA binding"/>
    <property type="evidence" value="ECO:0007669"/>
    <property type="project" value="UniProtKB-KW"/>
</dbReference>
<dbReference type="CDD" id="cd07377">
    <property type="entry name" value="WHTH_GntR"/>
    <property type="match status" value="1"/>
</dbReference>
<proteinExistence type="predicted"/>
<dbReference type="InterPro" id="IPR036390">
    <property type="entry name" value="WH_DNA-bd_sf"/>
</dbReference>
<dbReference type="Pfam" id="PF07702">
    <property type="entry name" value="UTRA"/>
    <property type="match status" value="1"/>
</dbReference>
<dbReference type="InterPro" id="IPR011663">
    <property type="entry name" value="UTRA"/>
</dbReference>
<sequence length="250" mass="27760">MLPRMLNESEYAPLYARVETALAAEIAAGSLPPGSQLPPEDRLVERFAVSRTTVRKAVEHLVARGLVEIRRGKGTFVTEPKLTQALTGLSGFVEDMVALGRHPTARLLDKRPVPAGETVARQLGVPQGTQVYRIERVRLADGVAMSFDETYLPLDIGEKVASNDLEAEPIFDLLELRYDLPLVEAQYQLEAVTADERVARALGVEPGSPIFLIERTSYTAGQRPVDYEKLYYRGDLIRFSTRLSRLPRIG</sequence>
<dbReference type="Proteomes" id="UP000289465">
    <property type="component" value="Unassembled WGS sequence"/>
</dbReference>
<evidence type="ECO:0000256" key="3">
    <source>
        <dbReference type="ARBA" id="ARBA00023163"/>
    </source>
</evidence>
<dbReference type="GO" id="GO:0045892">
    <property type="term" value="P:negative regulation of DNA-templated transcription"/>
    <property type="evidence" value="ECO:0007669"/>
    <property type="project" value="TreeGrafter"/>
</dbReference>
<dbReference type="SUPFAM" id="SSF64288">
    <property type="entry name" value="Chorismate lyase-like"/>
    <property type="match status" value="1"/>
</dbReference>
<dbReference type="SMART" id="SM00345">
    <property type="entry name" value="HTH_GNTR"/>
    <property type="match status" value="1"/>
</dbReference>
<gene>
    <name evidence="5" type="primary">yvoA_2</name>
    <name evidence="5" type="ORF">AVE30378_04178</name>
</gene>
<keyword evidence="2" id="KW-0238">DNA-binding</keyword>
<dbReference type="SUPFAM" id="SSF46785">
    <property type="entry name" value="Winged helix' DNA-binding domain"/>
    <property type="match status" value="1"/>
</dbReference>
<feature type="domain" description="HTH gntR-type" evidence="4">
    <location>
        <begin position="12"/>
        <end position="80"/>
    </location>
</feature>
<dbReference type="EMBL" id="UFQC01000025">
    <property type="protein sequence ID" value="SSW70655.1"/>
    <property type="molecule type" value="Genomic_DNA"/>
</dbReference>
<dbReference type="SMART" id="SM00866">
    <property type="entry name" value="UTRA"/>
    <property type="match status" value="1"/>
</dbReference>
<dbReference type="PRINTS" id="PR00035">
    <property type="entry name" value="HTHGNTR"/>
</dbReference>
<dbReference type="Gene3D" id="3.40.1410.10">
    <property type="entry name" value="Chorismate lyase-like"/>
    <property type="match status" value="1"/>
</dbReference>
<protein>
    <submittedName>
        <fullName evidence="5">HTH-type transcriptional repressor YvoA</fullName>
    </submittedName>
</protein>